<dbReference type="Gene3D" id="1.10.10.10">
    <property type="entry name" value="Winged helix-like DNA-binding domain superfamily/Winged helix DNA-binding domain"/>
    <property type="match status" value="1"/>
</dbReference>
<dbReference type="InterPro" id="IPR047640">
    <property type="entry name" value="RpiR-like"/>
</dbReference>
<protein>
    <submittedName>
        <fullName evidence="2">MurR/RpiR family transcriptional regulator</fullName>
    </submittedName>
</protein>
<dbReference type="GO" id="GO:0003700">
    <property type="term" value="F:DNA-binding transcription factor activity"/>
    <property type="evidence" value="ECO:0007669"/>
    <property type="project" value="InterPro"/>
</dbReference>
<dbReference type="Pfam" id="PF01418">
    <property type="entry name" value="HTH_6"/>
    <property type="match status" value="1"/>
</dbReference>
<dbReference type="SUPFAM" id="SSF53697">
    <property type="entry name" value="SIS domain"/>
    <property type="match status" value="1"/>
</dbReference>
<evidence type="ECO:0000313" key="3">
    <source>
        <dbReference type="Proteomes" id="UP000317894"/>
    </source>
</evidence>
<dbReference type="Gene3D" id="3.40.50.10490">
    <property type="entry name" value="Glucose-6-phosphate isomerase like protein, domain 1"/>
    <property type="match status" value="1"/>
</dbReference>
<dbReference type="GO" id="GO:1901135">
    <property type="term" value="P:carbohydrate derivative metabolic process"/>
    <property type="evidence" value="ECO:0007669"/>
    <property type="project" value="InterPro"/>
</dbReference>
<dbReference type="PANTHER" id="PTHR30514">
    <property type="entry name" value="GLUCOKINASE"/>
    <property type="match status" value="1"/>
</dbReference>
<organism evidence="2 3">
    <name type="scientific">Glacieibacterium frigidum</name>
    <dbReference type="NCBI Taxonomy" id="2593303"/>
    <lineage>
        <taxon>Bacteria</taxon>
        <taxon>Pseudomonadati</taxon>
        <taxon>Pseudomonadota</taxon>
        <taxon>Alphaproteobacteria</taxon>
        <taxon>Sphingomonadales</taxon>
        <taxon>Sphingosinicellaceae</taxon>
        <taxon>Glacieibacterium</taxon>
    </lineage>
</organism>
<dbReference type="AlphaFoldDB" id="A0A552UH27"/>
<evidence type="ECO:0000259" key="1">
    <source>
        <dbReference type="PROSITE" id="PS51071"/>
    </source>
</evidence>
<dbReference type="GO" id="GO:0097367">
    <property type="term" value="F:carbohydrate derivative binding"/>
    <property type="evidence" value="ECO:0007669"/>
    <property type="project" value="InterPro"/>
</dbReference>
<dbReference type="SUPFAM" id="SSF46689">
    <property type="entry name" value="Homeodomain-like"/>
    <property type="match status" value="1"/>
</dbReference>
<dbReference type="InterPro" id="IPR036388">
    <property type="entry name" value="WH-like_DNA-bd_sf"/>
</dbReference>
<dbReference type="PANTHER" id="PTHR30514:SF18">
    <property type="entry name" value="RPIR-FAMILY TRANSCRIPTIONAL REGULATOR"/>
    <property type="match status" value="1"/>
</dbReference>
<gene>
    <name evidence="2" type="ORF">FMM06_05050</name>
</gene>
<comment type="caution">
    <text evidence="2">The sequence shown here is derived from an EMBL/GenBank/DDBJ whole genome shotgun (WGS) entry which is preliminary data.</text>
</comment>
<feature type="domain" description="HTH rpiR-type" evidence="1">
    <location>
        <begin position="3"/>
        <end position="79"/>
    </location>
</feature>
<dbReference type="EMBL" id="VJWA01000001">
    <property type="protein sequence ID" value="TRW17525.1"/>
    <property type="molecule type" value="Genomic_DNA"/>
</dbReference>
<dbReference type="InterPro" id="IPR046348">
    <property type="entry name" value="SIS_dom_sf"/>
</dbReference>
<dbReference type="PROSITE" id="PS51071">
    <property type="entry name" value="HTH_RPIR"/>
    <property type="match status" value="1"/>
</dbReference>
<sequence length="278" mass="30099">MPNRIEALLRERYDRLTVSERMIASYLLDNLSTVPFETAASIGARVGVSAMTVGRFLKGLGYPKLSALKADLRGSMGGEAPWLVQPASRADLDTRLQAETAALADVYRLATTPGWAAIVDLLASASQVFVAGFQTERGLAQGFAAHLDYVRPGVRPVDASAGTFSEVLDAGPSDALVLIDIRRYSQHFRRLAEAGHARGVPVVVVTDPYCPWARDLTDHILSAEVSFGHFWDMNSALGSLLNLLVDGVVRAIGEERVHERLATLSGAYDDFVGFQGRK</sequence>
<reference evidence="2 3" key="1">
    <citation type="submission" date="2019-07" db="EMBL/GenBank/DDBJ databases">
        <title>Novel species isolated from glacier.</title>
        <authorList>
            <person name="Liu Q."/>
            <person name="Xin Y.-H."/>
        </authorList>
    </citation>
    <scope>NUCLEOTIDE SEQUENCE [LARGE SCALE GENOMIC DNA]</scope>
    <source>
        <strain evidence="2 3">LB1R16</strain>
    </source>
</reference>
<dbReference type="GO" id="GO:0003677">
    <property type="term" value="F:DNA binding"/>
    <property type="evidence" value="ECO:0007669"/>
    <property type="project" value="InterPro"/>
</dbReference>
<keyword evidence="3" id="KW-1185">Reference proteome</keyword>
<name>A0A552UH27_9SPHN</name>
<evidence type="ECO:0000313" key="2">
    <source>
        <dbReference type="EMBL" id="TRW17525.1"/>
    </source>
</evidence>
<dbReference type="InterPro" id="IPR000281">
    <property type="entry name" value="HTH_RpiR"/>
</dbReference>
<dbReference type="InterPro" id="IPR009057">
    <property type="entry name" value="Homeodomain-like_sf"/>
</dbReference>
<dbReference type="OrthoDB" id="8582409at2"/>
<dbReference type="Proteomes" id="UP000317894">
    <property type="component" value="Unassembled WGS sequence"/>
</dbReference>
<accession>A0A552UH27</accession>
<proteinExistence type="predicted"/>
<dbReference type="RefSeq" id="WP_143555070.1">
    <property type="nucleotide sequence ID" value="NZ_VJWA01000001.1"/>
</dbReference>